<dbReference type="EMBL" id="LWBO01000007">
    <property type="protein sequence ID" value="OQP50147.1"/>
    <property type="molecule type" value="Genomic_DNA"/>
</dbReference>
<evidence type="ECO:0000313" key="1">
    <source>
        <dbReference type="EMBL" id="OQP50147.1"/>
    </source>
</evidence>
<name>A0ABX3NZ19_9BACT</name>
<dbReference type="RefSeq" id="WP_014219469.1">
    <property type="nucleotide sequence ID" value="NZ_LWBO01000007.1"/>
</dbReference>
<gene>
    <name evidence="1" type="ORF">A4D02_27330</name>
</gene>
<sequence>MKKFYSLSRSWFILMLLLLYQLNCEAQKKASPEIQSQVASQVSFLVHAPVDLPALLERKQYDTMGYYLQNWKNSDYPNLEFIFAMQVLLAIQSDKYSSFQLPFDCLDYLSVYANQQTAMLIKDKSFRYYIDLEYPYRYDATENVRGTILFIKSWSRELIKTRKLTKSQLFICRTLTGDITEPLVEYRSDPEICPDIEQVQEQLQACKKRHFIDERNDAGRGTLGMMVGGWFPTRDLRQVVDAHPAIGFSFGWRNRLNEVDFTYTYRFIHTTPQPYTCLKQDTLYSKNFYEGAYCGIDYTRYLVHTNRTDIGVVAGMGWDYFNLTADSEDQSGDDNRAPGSIQSFNWNVGVRYKYFVRKRLNLGLVARYNMLYYKNTESTTLDGNAFSIDFTIGIN</sequence>
<protein>
    <recommendedName>
        <fullName evidence="3">Outer membrane protein beta-barrel domain-containing protein</fullName>
    </recommendedName>
</protein>
<keyword evidence="2" id="KW-1185">Reference proteome</keyword>
<accession>A0ABX3NZ19</accession>
<proteinExistence type="predicted"/>
<dbReference type="Proteomes" id="UP000192277">
    <property type="component" value="Unassembled WGS sequence"/>
</dbReference>
<evidence type="ECO:0000313" key="2">
    <source>
        <dbReference type="Proteomes" id="UP000192277"/>
    </source>
</evidence>
<organism evidence="1 2">
    <name type="scientific">Niastella koreensis</name>
    <dbReference type="NCBI Taxonomy" id="354356"/>
    <lineage>
        <taxon>Bacteria</taxon>
        <taxon>Pseudomonadati</taxon>
        <taxon>Bacteroidota</taxon>
        <taxon>Chitinophagia</taxon>
        <taxon>Chitinophagales</taxon>
        <taxon>Chitinophagaceae</taxon>
        <taxon>Niastella</taxon>
    </lineage>
</organism>
<reference evidence="1 2" key="1">
    <citation type="submission" date="2016-04" db="EMBL/GenBank/DDBJ databases">
        <authorList>
            <person name="Chen L."/>
            <person name="Zhuang W."/>
            <person name="Wang G."/>
        </authorList>
    </citation>
    <scope>NUCLEOTIDE SEQUENCE [LARGE SCALE GENOMIC DNA]</scope>
    <source>
        <strain evidence="2">GR20</strain>
    </source>
</reference>
<comment type="caution">
    <text evidence="1">The sequence shown here is derived from an EMBL/GenBank/DDBJ whole genome shotgun (WGS) entry which is preliminary data.</text>
</comment>
<evidence type="ECO:0008006" key="3">
    <source>
        <dbReference type="Google" id="ProtNLM"/>
    </source>
</evidence>